<evidence type="ECO:0000256" key="3">
    <source>
        <dbReference type="ARBA" id="ARBA00022833"/>
    </source>
</evidence>
<dbReference type="PANTHER" id="PTHR46983">
    <property type="entry name" value="CYSTEINE AND HISTIDINE-RICH DOMAIN-CONTAINING PROTEIN 1"/>
    <property type="match status" value="1"/>
</dbReference>
<organism evidence="5 6">
    <name type="scientific">Chrysophaeum taylorii</name>
    <dbReference type="NCBI Taxonomy" id="2483200"/>
    <lineage>
        <taxon>Eukaryota</taxon>
        <taxon>Sar</taxon>
        <taxon>Stramenopiles</taxon>
        <taxon>Ochrophyta</taxon>
        <taxon>Pelagophyceae</taxon>
        <taxon>Pelagomonadales</taxon>
        <taxon>Pelagomonadaceae</taxon>
        <taxon>Chrysophaeum</taxon>
    </lineage>
</organism>
<dbReference type="InterPro" id="IPR039790">
    <property type="entry name" value="CHRD1"/>
</dbReference>
<reference evidence="5" key="1">
    <citation type="submission" date="2023-01" db="EMBL/GenBank/DDBJ databases">
        <title>Metagenome sequencing of chrysophaentin producing Chrysophaeum taylorii.</title>
        <authorList>
            <person name="Davison J."/>
            <person name="Bewley C."/>
        </authorList>
    </citation>
    <scope>NUCLEOTIDE SEQUENCE</scope>
    <source>
        <strain evidence="5">NIES-1699</strain>
    </source>
</reference>
<evidence type="ECO:0000256" key="2">
    <source>
        <dbReference type="ARBA" id="ARBA00022737"/>
    </source>
</evidence>
<dbReference type="AlphaFoldDB" id="A0AAD7UP06"/>
<evidence type="ECO:0000259" key="4">
    <source>
        <dbReference type="PROSITE" id="PS51401"/>
    </source>
</evidence>
<dbReference type="PROSITE" id="PS51401">
    <property type="entry name" value="CHORD"/>
    <property type="match status" value="1"/>
</dbReference>
<dbReference type="PANTHER" id="PTHR46983:SF3">
    <property type="entry name" value="CHPADIPLOID STATE MAINTENANCE PROTEIN CHPA"/>
    <property type="match status" value="1"/>
</dbReference>
<comment type="caution">
    <text evidence="5">The sequence shown here is derived from an EMBL/GenBank/DDBJ whole genome shotgun (WGS) entry which is preliminary data.</text>
</comment>
<dbReference type="Pfam" id="PF04968">
    <property type="entry name" value="CHORD"/>
    <property type="match status" value="1"/>
</dbReference>
<accession>A0AAD7UP06</accession>
<keyword evidence="2" id="KW-0677">Repeat</keyword>
<dbReference type="GO" id="GO:0046872">
    <property type="term" value="F:metal ion binding"/>
    <property type="evidence" value="ECO:0007669"/>
    <property type="project" value="UniProtKB-KW"/>
</dbReference>
<evidence type="ECO:0000256" key="1">
    <source>
        <dbReference type="ARBA" id="ARBA00022723"/>
    </source>
</evidence>
<keyword evidence="1" id="KW-0479">Metal-binding</keyword>
<feature type="domain" description="CHORD" evidence="4">
    <location>
        <begin position="112"/>
        <end position="172"/>
    </location>
</feature>
<keyword evidence="3" id="KW-0862">Zinc</keyword>
<dbReference type="InterPro" id="IPR007051">
    <property type="entry name" value="CHORD_dom"/>
</dbReference>
<protein>
    <recommendedName>
        <fullName evidence="4">CHORD domain-containing protein</fullName>
    </recommendedName>
</protein>
<dbReference type="EMBL" id="JAQMWT010000028">
    <property type="protein sequence ID" value="KAJ8613560.1"/>
    <property type="molecule type" value="Genomic_DNA"/>
</dbReference>
<dbReference type="Gene3D" id="4.10.1130.20">
    <property type="match status" value="1"/>
</dbReference>
<gene>
    <name evidence="5" type="ORF">CTAYLR_002207</name>
</gene>
<sequence>MKVYLHYNECAAESLRQTLKVTLPKKWENGPAKNLIETFVKNYNEKHPMNQLDVATIRLETEMREVISQNAVVSERINDRQDLYVKVGQSPPQVTPTFAETGVDDADRIRTCRNFGCNKKYTLRTNFEGECRYHTKPPVFHETAKYWSCCPHKKAYDWESFMEIKGCATGLHSDIKPGGNQFLGGQELRGQDAGKKLKTVEDFNREQRGDAPPVAEKPIDLLKRALVGVGVSAQDFDAAKQALMAKFADDESEVLAEFATEFGFGLHNLIGTTGDGPPPTVPP</sequence>
<keyword evidence="6" id="KW-1185">Reference proteome</keyword>
<proteinExistence type="predicted"/>
<dbReference type="Proteomes" id="UP001230188">
    <property type="component" value="Unassembled WGS sequence"/>
</dbReference>
<evidence type="ECO:0000313" key="5">
    <source>
        <dbReference type="EMBL" id="KAJ8613560.1"/>
    </source>
</evidence>
<evidence type="ECO:0000313" key="6">
    <source>
        <dbReference type="Proteomes" id="UP001230188"/>
    </source>
</evidence>
<name>A0AAD7UP06_9STRA</name>